<feature type="region of interest" description="Disordered" evidence="1">
    <location>
        <begin position="43"/>
        <end position="67"/>
    </location>
</feature>
<evidence type="ECO:0000313" key="2">
    <source>
        <dbReference type="EMBL" id="TWW08584.1"/>
    </source>
</evidence>
<accession>A0A5C6M5W8</accession>
<dbReference type="Proteomes" id="UP000321083">
    <property type="component" value="Unassembled WGS sequence"/>
</dbReference>
<feature type="non-terminal residue" evidence="2">
    <location>
        <position position="1"/>
    </location>
</feature>
<comment type="caution">
    <text evidence="2">The sequence shown here is derived from an EMBL/GenBank/DDBJ whole genome shotgun (WGS) entry which is preliminary data.</text>
</comment>
<dbReference type="AlphaFoldDB" id="A0A5C6M5W8"/>
<protein>
    <submittedName>
        <fullName evidence="2">Uncharacterized protein</fullName>
    </submittedName>
</protein>
<evidence type="ECO:0000256" key="1">
    <source>
        <dbReference type="SAM" id="MobiDB-lite"/>
    </source>
</evidence>
<sequence>NTRPIEPGRSQSGVFYGRLYYSQSLSRQQGFAKAARGIERLNRMKDTSHSPSAPSDQALLDDEDLAS</sequence>
<reference evidence="2 3" key="1">
    <citation type="submission" date="2019-08" db="EMBL/GenBank/DDBJ databases">
        <title>100 year-old enigma solved: identification of Planctomyces bekefii, the type genus and species of the phylum Planctomycetes.</title>
        <authorList>
            <person name="Svetlana D.N."/>
            <person name="Overmann J."/>
        </authorList>
    </citation>
    <scope>NUCLEOTIDE SEQUENCE [LARGE SCALE GENOMIC DNA]</scope>
    <source>
        <strain evidence="2">Phe10_nw2017</strain>
    </source>
</reference>
<organism evidence="2 3">
    <name type="scientific">Planctomyces bekefii</name>
    <dbReference type="NCBI Taxonomy" id="1653850"/>
    <lineage>
        <taxon>Bacteria</taxon>
        <taxon>Pseudomonadati</taxon>
        <taxon>Planctomycetota</taxon>
        <taxon>Planctomycetia</taxon>
        <taxon>Planctomycetales</taxon>
        <taxon>Planctomycetaceae</taxon>
        <taxon>Planctomyces</taxon>
    </lineage>
</organism>
<evidence type="ECO:0000313" key="3">
    <source>
        <dbReference type="Proteomes" id="UP000321083"/>
    </source>
</evidence>
<dbReference type="EMBL" id="SRHE01000596">
    <property type="protein sequence ID" value="TWW08584.1"/>
    <property type="molecule type" value="Genomic_DNA"/>
</dbReference>
<name>A0A5C6M5W8_9PLAN</name>
<reference evidence="2 3" key="2">
    <citation type="submission" date="2019-08" db="EMBL/GenBank/DDBJ databases">
        <authorList>
            <person name="Henke P."/>
        </authorList>
    </citation>
    <scope>NUCLEOTIDE SEQUENCE [LARGE SCALE GENOMIC DNA]</scope>
    <source>
        <strain evidence="2">Phe10_nw2017</strain>
    </source>
</reference>
<gene>
    <name evidence="2" type="ORF">E3A20_22860</name>
</gene>
<proteinExistence type="predicted"/>
<keyword evidence="3" id="KW-1185">Reference proteome</keyword>